<accession>A0A665T7S1</accession>
<keyword evidence="1" id="KW-0732">Signal</keyword>
<dbReference type="GO" id="GO:0060091">
    <property type="term" value="C:kinocilium"/>
    <property type="evidence" value="ECO:0007669"/>
    <property type="project" value="TreeGrafter"/>
</dbReference>
<dbReference type="InParanoid" id="A0A665T7S1"/>
<keyword evidence="2" id="KW-0325">Glycoprotein</keyword>
<reference evidence="4" key="1">
    <citation type="submission" date="2021-04" db="EMBL/GenBank/DDBJ databases">
        <authorList>
            <consortium name="Wellcome Sanger Institute Data Sharing"/>
        </authorList>
    </citation>
    <scope>NUCLEOTIDE SEQUENCE [LARGE SCALE GENOMIC DNA]</scope>
</reference>
<keyword evidence="5" id="KW-1185">Reference proteome</keyword>
<dbReference type="OMA" id="VINCTHQ"/>
<dbReference type="PANTHER" id="PTHR23412">
    <property type="entry name" value="STEREOCILIN RELATED"/>
    <property type="match status" value="1"/>
</dbReference>
<evidence type="ECO:0000313" key="5">
    <source>
        <dbReference type="Proteomes" id="UP000472264"/>
    </source>
</evidence>
<dbReference type="PANTHER" id="PTHR23412:SF14">
    <property type="entry name" value="STEREOCILIN-RELATED"/>
    <property type="match status" value="1"/>
</dbReference>
<dbReference type="Pfam" id="PF21058">
    <property type="entry name" value="Stereocilin"/>
    <property type="match status" value="2"/>
</dbReference>
<evidence type="ECO:0000256" key="1">
    <source>
        <dbReference type="ARBA" id="ARBA00022729"/>
    </source>
</evidence>
<evidence type="ECO:0000313" key="4">
    <source>
        <dbReference type="Ensembl" id="ENSENLP00000005769.1"/>
    </source>
</evidence>
<dbReference type="InterPro" id="IPR048992">
    <property type="entry name" value="Stereocilin_LRR"/>
</dbReference>
<feature type="domain" description="Stereocilin LRR" evidence="3">
    <location>
        <begin position="174"/>
        <end position="220"/>
    </location>
</feature>
<dbReference type="GO" id="GO:0007160">
    <property type="term" value="P:cell-matrix adhesion"/>
    <property type="evidence" value="ECO:0007669"/>
    <property type="project" value="TreeGrafter"/>
</dbReference>
<dbReference type="AlphaFoldDB" id="A0A665T7S1"/>
<proteinExistence type="predicted"/>
<evidence type="ECO:0000259" key="3">
    <source>
        <dbReference type="Pfam" id="PF21058"/>
    </source>
</evidence>
<protein>
    <recommendedName>
        <fullName evidence="3">Stereocilin LRR domain-containing protein</fullName>
    </recommendedName>
</protein>
<feature type="domain" description="Stereocilin LRR" evidence="3">
    <location>
        <begin position="8"/>
        <end position="166"/>
    </location>
</feature>
<dbReference type="Ensembl" id="ENSENLT00000006048.1">
    <property type="protein sequence ID" value="ENSENLP00000005769.1"/>
    <property type="gene ID" value="ENSENLG00000002787.1"/>
</dbReference>
<dbReference type="GO" id="GO:0009986">
    <property type="term" value="C:cell surface"/>
    <property type="evidence" value="ECO:0007669"/>
    <property type="project" value="TreeGrafter"/>
</dbReference>
<dbReference type="GO" id="GO:0032426">
    <property type="term" value="C:stereocilium tip"/>
    <property type="evidence" value="ECO:0007669"/>
    <property type="project" value="TreeGrafter"/>
</dbReference>
<organism evidence="4 5">
    <name type="scientific">Echeneis naucrates</name>
    <name type="common">Live sharksucker</name>
    <dbReference type="NCBI Taxonomy" id="173247"/>
    <lineage>
        <taxon>Eukaryota</taxon>
        <taxon>Metazoa</taxon>
        <taxon>Chordata</taxon>
        <taxon>Craniata</taxon>
        <taxon>Vertebrata</taxon>
        <taxon>Euteleostomi</taxon>
        <taxon>Actinopterygii</taxon>
        <taxon>Neopterygii</taxon>
        <taxon>Teleostei</taxon>
        <taxon>Neoteleostei</taxon>
        <taxon>Acanthomorphata</taxon>
        <taxon>Carangaria</taxon>
        <taxon>Carangiformes</taxon>
        <taxon>Echeneidae</taxon>
        <taxon>Echeneis</taxon>
    </lineage>
</organism>
<dbReference type="InterPro" id="IPR026664">
    <property type="entry name" value="Stereocilin-rel"/>
</dbReference>
<reference evidence="4" key="3">
    <citation type="submission" date="2025-09" db="UniProtKB">
        <authorList>
            <consortium name="Ensembl"/>
        </authorList>
    </citation>
    <scope>IDENTIFICATION</scope>
</reference>
<dbReference type="Proteomes" id="UP000472264">
    <property type="component" value="Chromosome 3"/>
</dbReference>
<evidence type="ECO:0000256" key="2">
    <source>
        <dbReference type="ARBA" id="ARBA00023180"/>
    </source>
</evidence>
<name>A0A665T7S1_ECHNA</name>
<reference evidence="4" key="2">
    <citation type="submission" date="2025-08" db="UniProtKB">
        <authorList>
            <consortium name="Ensembl"/>
        </authorList>
    </citation>
    <scope>IDENTIFICATION</scope>
</reference>
<sequence>TLMAQFHQEYLQMPRDSIRTLVMSAEKDAVKRFLSHMHQSWDQLQVETSQLQAMETMTAAFIHKFPRVTPELFVDLSQFIPFMSVSDIMNFPASLMVNDSVLTAIRDHSSGMKSLQKKAFVKRLLQSNVVGDVPTWPPYFVSSILPLLPYLPVSCFQQLTSQQVRQRRKDLVSCRLGALACYLDPVELGSYVQDLAVSSLLWQQLAQCMSEGFISADGRVRGSCSFSCLLYLHKVFFGTLLSFSYCSVLCVVLHNLTNSVSFLLCACGALQGSSQTEDEIDGTTLDILGPLLPFLDRESLAQVDRKALALRLEEIRGFCFPKEALRDIAALLTQKDLLGEPSRWQVGDVEHLGRLVFSLTMKQINTIPMVSNKNNGLKQFFKNILVPVPSCADIRGTFPSAWSSAQLSRMSQEQLKQCVEVFGQDASLSSEQRHTLWMKLRQSFSPVRHLKADQVLALGSVVTEMGERELQDLDITDLGVLAHVGTLTDWSPKKMRAVILGVMRKSKLKMEQLSVVELAAFGHLICGLPESFSSTCSMAVVYLREMSLPCTEQQMEALTSCLSSSEAFGPVNAWGPEVFTEIGTLAVGLPDMVLSALVQEQMEGITPEAIALMSPKKLAVVFSAVQLSWLTAEQAWAFTEKQWTELDTEQRHAVGLARYEGDVLLELRGVTSEK</sequence>